<dbReference type="EMBL" id="JAMRDG010000002">
    <property type="protein sequence ID" value="KAJ3690954.1"/>
    <property type="molecule type" value="Genomic_DNA"/>
</dbReference>
<feature type="transmembrane region" description="Helical" evidence="1">
    <location>
        <begin position="5"/>
        <end position="24"/>
    </location>
</feature>
<evidence type="ECO:0000256" key="1">
    <source>
        <dbReference type="SAM" id="Phobius"/>
    </source>
</evidence>
<reference evidence="2 3" key="1">
    <citation type="journal article" date="2022" name="Cell">
        <title>Repeat-based holocentromeres influence genome architecture and karyotype evolution.</title>
        <authorList>
            <person name="Hofstatter P.G."/>
            <person name="Thangavel G."/>
            <person name="Lux T."/>
            <person name="Neumann P."/>
            <person name="Vondrak T."/>
            <person name="Novak P."/>
            <person name="Zhang M."/>
            <person name="Costa L."/>
            <person name="Castellani M."/>
            <person name="Scott A."/>
            <person name="Toegelov H."/>
            <person name="Fuchs J."/>
            <person name="Mata-Sucre Y."/>
            <person name="Dias Y."/>
            <person name="Vanzela A.L.L."/>
            <person name="Huettel B."/>
            <person name="Almeida C.C.S."/>
            <person name="Simkova H."/>
            <person name="Souza G."/>
            <person name="Pedrosa-Harand A."/>
            <person name="Macas J."/>
            <person name="Mayer K.F.X."/>
            <person name="Houben A."/>
            <person name="Marques A."/>
        </authorList>
    </citation>
    <scope>NUCLEOTIDE SEQUENCE [LARGE SCALE GENOMIC DNA]</scope>
    <source>
        <strain evidence="2">RhyTen1mFocal</strain>
    </source>
</reference>
<keyword evidence="3" id="KW-1185">Reference proteome</keyword>
<name>A0AAD5ZCG9_9POAL</name>
<keyword evidence="1" id="KW-0472">Membrane</keyword>
<dbReference type="Pfam" id="PF04654">
    <property type="entry name" value="DUF599"/>
    <property type="match status" value="1"/>
</dbReference>
<accession>A0AAD5ZCG9</accession>
<keyword evidence="1" id="KW-1133">Transmembrane helix</keyword>
<dbReference type="PANTHER" id="PTHR31168:SF23">
    <property type="match status" value="1"/>
</dbReference>
<sequence length="160" mass="17990">MKMEYLDFVLVPLGLAALLIYHLWLLHKILHHPDTTVIGNNARNYVVWVETIMQSVRYYSNAGCLLAIPPSKSHRQPGSSYATGCVIKGSYFSALGFHSLYFSIPLFVWIFGPIPMSMCSLLLIFLLYFLDTFRGNDGNKEAIHGSVKRVGLSSHLDQPV</sequence>
<dbReference type="Proteomes" id="UP001210211">
    <property type="component" value="Unassembled WGS sequence"/>
</dbReference>
<feature type="transmembrane region" description="Helical" evidence="1">
    <location>
        <begin position="106"/>
        <end position="130"/>
    </location>
</feature>
<evidence type="ECO:0000313" key="2">
    <source>
        <dbReference type="EMBL" id="KAJ3690954.1"/>
    </source>
</evidence>
<dbReference type="PANTHER" id="PTHR31168">
    <property type="entry name" value="OS02G0292800 PROTEIN"/>
    <property type="match status" value="1"/>
</dbReference>
<proteinExistence type="predicted"/>
<dbReference type="AlphaFoldDB" id="A0AAD5ZCG9"/>
<gene>
    <name evidence="2" type="ORF">LUZ61_020118</name>
</gene>
<evidence type="ECO:0000313" key="3">
    <source>
        <dbReference type="Proteomes" id="UP001210211"/>
    </source>
</evidence>
<comment type="caution">
    <text evidence="2">The sequence shown here is derived from an EMBL/GenBank/DDBJ whole genome shotgun (WGS) entry which is preliminary data.</text>
</comment>
<organism evidence="2 3">
    <name type="scientific">Rhynchospora tenuis</name>
    <dbReference type="NCBI Taxonomy" id="198213"/>
    <lineage>
        <taxon>Eukaryota</taxon>
        <taxon>Viridiplantae</taxon>
        <taxon>Streptophyta</taxon>
        <taxon>Embryophyta</taxon>
        <taxon>Tracheophyta</taxon>
        <taxon>Spermatophyta</taxon>
        <taxon>Magnoliopsida</taxon>
        <taxon>Liliopsida</taxon>
        <taxon>Poales</taxon>
        <taxon>Cyperaceae</taxon>
        <taxon>Cyperoideae</taxon>
        <taxon>Rhynchosporeae</taxon>
        <taxon>Rhynchospora</taxon>
    </lineage>
</organism>
<protein>
    <submittedName>
        <fullName evidence="2">Uncharacterized protein</fullName>
    </submittedName>
</protein>
<keyword evidence="1" id="KW-0812">Transmembrane</keyword>
<dbReference type="InterPro" id="IPR006747">
    <property type="entry name" value="DUF599"/>
</dbReference>